<sequence length="97" mass="11956">MERILRKIIEFYVLTKWRILGNYYKGLLVQAEFLYRQSPLFRERWLTMGLEYAEMSFENEAQHFFYKAKQEPMLIKARIFWDSLLGRPVQTYYISEN</sequence>
<comment type="caution">
    <text evidence="1">The sequence shown here is derived from an EMBL/GenBank/DDBJ whole genome shotgun (WGS) entry which is preliminary data.</text>
</comment>
<organism evidence="1 2">
    <name type="scientific">Candidatus Azambacteria bacterium RIFCSPLOWO2_02_FULL_46_11</name>
    <dbReference type="NCBI Taxonomy" id="1797300"/>
    <lineage>
        <taxon>Bacteria</taxon>
        <taxon>Candidatus Azamiibacteriota</taxon>
    </lineage>
</organism>
<evidence type="ECO:0000313" key="1">
    <source>
        <dbReference type="EMBL" id="OGD45293.1"/>
    </source>
</evidence>
<evidence type="ECO:0000313" key="2">
    <source>
        <dbReference type="Proteomes" id="UP000178296"/>
    </source>
</evidence>
<dbReference type="EMBL" id="MEYW01000004">
    <property type="protein sequence ID" value="OGD45293.1"/>
    <property type="molecule type" value="Genomic_DNA"/>
</dbReference>
<protein>
    <submittedName>
        <fullName evidence="1">Uncharacterized protein</fullName>
    </submittedName>
</protein>
<proteinExistence type="predicted"/>
<reference evidence="1 2" key="1">
    <citation type="journal article" date="2016" name="Nat. Commun.">
        <title>Thousands of microbial genomes shed light on interconnected biogeochemical processes in an aquifer system.</title>
        <authorList>
            <person name="Anantharaman K."/>
            <person name="Brown C.T."/>
            <person name="Hug L.A."/>
            <person name="Sharon I."/>
            <person name="Castelle C.J."/>
            <person name="Probst A.J."/>
            <person name="Thomas B.C."/>
            <person name="Singh A."/>
            <person name="Wilkins M.J."/>
            <person name="Karaoz U."/>
            <person name="Brodie E.L."/>
            <person name="Williams K.H."/>
            <person name="Hubbard S.S."/>
            <person name="Banfield J.F."/>
        </authorList>
    </citation>
    <scope>NUCLEOTIDE SEQUENCE [LARGE SCALE GENOMIC DNA]</scope>
</reference>
<gene>
    <name evidence="1" type="ORF">A3J02_01940</name>
</gene>
<name>A0A1F5CQY3_9BACT</name>
<dbReference type="Proteomes" id="UP000178296">
    <property type="component" value="Unassembled WGS sequence"/>
</dbReference>
<dbReference type="AlphaFoldDB" id="A0A1F5CQY3"/>
<accession>A0A1F5CQY3</accession>